<proteinExistence type="predicted"/>
<dbReference type="GeneID" id="111116769"/>
<evidence type="ECO:0000256" key="1">
    <source>
        <dbReference type="PROSITE-ProRule" id="PRU00042"/>
    </source>
</evidence>
<dbReference type="Gene3D" id="3.30.160.60">
    <property type="entry name" value="Classic Zinc Finger"/>
    <property type="match status" value="1"/>
</dbReference>
<dbReference type="AlphaFoldDB" id="A0A8B8C779"/>
<keyword evidence="1" id="KW-0479">Metal-binding</keyword>
<keyword evidence="1" id="KW-0863">Zinc-finger</keyword>
<dbReference type="Proteomes" id="UP000694844">
    <property type="component" value="Chromosome 10"/>
</dbReference>
<dbReference type="PROSITE" id="PS00028">
    <property type="entry name" value="ZINC_FINGER_C2H2_1"/>
    <property type="match status" value="1"/>
</dbReference>
<dbReference type="SUPFAM" id="SSF57667">
    <property type="entry name" value="beta-beta-alpha zinc fingers"/>
    <property type="match status" value="1"/>
</dbReference>
<name>A0A8B8C779_CRAVI</name>
<dbReference type="GO" id="GO:0008270">
    <property type="term" value="F:zinc ion binding"/>
    <property type="evidence" value="ECO:0007669"/>
    <property type="project" value="UniProtKB-KW"/>
</dbReference>
<dbReference type="OrthoDB" id="6141286at2759"/>
<dbReference type="InterPro" id="IPR036236">
    <property type="entry name" value="Znf_C2H2_sf"/>
</dbReference>
<evidence type="ECO:0000313" key="4">
    <source>
        <dbReference type="RefSeq" id="XP_022311475.1"/>
    </source>
</evidence>
<feature type="domain" description="C2H2-type" evidence="2">
    <location>
        <begin position="151"/>
        <end position="179"/>
    </location>
</feature>
<dbReference type="PROSITE" id="PS50157">
    <property type="entry name" value="ZINC_FINGER_C2H2_2"/>
    <property type="match status" value="1"/>
</dbReference>
<organism evidence="3 4">
    <name type="scientific">Crassostrea virginica</name>
    <name type="common">Eastern oyster</name>
    <dbReference type="NCBI Taxonomy" id="6565"/>
    <lineage>
        <taxon>Eukaryota</taxon>
        <taxon>Metazoa</taxon>
        <taxon>Spiralia</taxon>
        <taxon>Lophotrochozoa</taxon>
        <taxon>Mollusca</taxon>
        <taxon>Bivalvia</taxon>
        <taxon>Autobranchia</taxon>
        <taxon>Pteriomorphia</taxon>
        <taxon>Ostreida</taxon>
        <taxon>Ostreoidea</taxon>
        <taxon>Ostreidae</taxon>
        <taxon>Crassostrea</taxon>
    </lineage>
</organism>
<evidence type="ECO:0000259" key="2">
    <source>
        <dbReference type="PROSITE" id="PS50157"/>
    </source>
</evidence>
<dbReference type="InterPro" id="IPR013087">
    <property type="entry name" value="Znf_C2H2_type"/>
</dbReference>
<accession>A0A8B8C779</accession>
<dbReference type="SMART" id="SM00355">
    <property type="entry name" value="ZnF_C2H2"/>
    <property type="match status" value="1"/>
</dbReference>
<evidence type="ECO:0000313" key="3">
    <source>
        <dbReference type="Proteomes" id="UP000694844"/>
    </source>
</evidence>
<dbReference type="Pfam" id="PF20231">
    <property type="entry name" value="DUF6589"/>
    <property type="match status" value="1"/>
</dbReference>
<dbReference type="RefSeq" id="XP_022311475.1">
    <property type="nucleotide sequence ID" value="XM_022455767.1"/>
</dbReference>
<reference evidence="4" key="1">
    <citation type="submission" date="2025-08" db="UniProtKB">
        <authorList>
            <consortium name="RefSeq"/>
        </authorList>
    </citation>
    <scope>IDENTIFICATION</scope>
    <source>
        <tissue evidence="4">Whole sample</tissue>
    </source>
</reference>
<dbReference type="InterPro" id="IPR046496">
    <property type="entry name" value="DUF6589"/>
</dbReference>
<protein>
    <submittedName>
        <fullName evidence="4">Uncharacterized protein LOC111116769 isoform X2</fullName>
    </submittedName>
</protein>
<gene>
    <name evidence="4" type="primary">LOC111116769</name>
</gene>
<keyword evidence="1" id="KW-0862">Zinc</keyword>
<keyword evidence="3" id="KW-1185">Reference proteome</keyword>
<sequence length="403" mass="46991">MTQHQFQTLIKLKTFIYQVFYKTTSAGDKGTLCHLRNFIRRIDVHGSEGVVQKYRAHYSFMDDCLDSYIVGACMHLLGLPEINAEPLRKQPLFDILPEEERYKFISKIAKDILEKYIKITDDLQALSAQTSALDTQMRQIEAMYDQQQHKYKCEVCNKPYKTKGGIKKHIKNQHQWDLADDNTETCTSTKDHIALYRSSFMKCALLLRDTNDAYRMGDGERILLNAKFQMLLSRVGYHSKYQLWLFRFMAYCYSLLTPKMAYEYMWNCTANLHGNLGHNIPNDNLVELLVQAVKKKIYAQGANASYQSARNATLTLQIQEEIMTNMQREVDTKLTGRKRPEPSKLKDIVSMVAELQAAQIFDYVPGREYSKFPKFLDIFSRIKVADLHKWITDNKERLSYETI</sequence>